<sequence>MYVIKEHLEKILSKYDPNKPHYIGGKMMSRLQIFFNGGGFYVLSRAAMKIFAEQLYHNQTACPFYFHEDVGMARCLASVGIYPTDPKDEKGRRFFNMGNLVNHYYHESRDLTNSISPDIVTLHLTSPEQMLFADLFYYNIQ</sequence>
<name>A0A2A2LLZ9_9BILA</name>
<comment type="similarity">
    <text evidence="2">Belongs to the glycosyltransferase 31 family. Beta3-Gal-T subfamily.</text>
</comment>
<comment type="caution">
    <text evidence="7">The sequence shown here is derived from an EMBL/GenBank/DDBJ whole genome shotgun (WGS) entry which is preliminary data.</text>
</comment>
<dbReference type="GO" id="GO:0016263">
    <property type="term" value="F:glycoprotein-N-acetylgalactosamine 3-beta-galactosyltransferase activity"/>
    <property type="evidence" value="ECO:0007669"/>
    <property type="project" value="TreeGrafter"/>
</dbReference>
<evidence type="ECO:0000313" key="8">
    <source>
        <dbReference type="Proteomes" id="UP000218231"/>
    </source>
</evidence>
<dbReference type="PANTHER" id="PTHR23033">
    <property type="entry name" value="BETA1,3-GALACTOSYLTRANSFERASE"/>
    <property type="match status" value="1"/>
</dbReference>
<proteinExistence type="inferred from homology"/>
<evidence type="ECO:0000256" key="3">
    <source>
        <dbReference type="ARBA" id="ARBA00022692"/>
    </source>
</evidence>
<evidence type="ECO:0000256" key="6">
    <source>
        <dbReference type="ARBA" id="ARBA00023136"/>
    </source>
</evidence>
<keyword evidence="5" id="KW-1133">Transmembrane helix</keyword>
<keyword evidence="8" id="KW-1185">Reference proteome</keyword>
<dbReference type="GO" id="GO:0016020">
    <property type="term" value="C:membrane"/>
    <property type="evidence" value="ECO:0007669"/>
    <property type="project" value="UniProtKB-SubCell"/>
</dbReference>
<dbReference type="OrthoDB" id="414175at2759"/>
<evidence type="ECO:0000256" key="5">
    <source>
        <dbReference type="ARBA" id="ARBA00022989"/>
    </source>
</evidence>
<organism evidence="7 8">
    <name type="scientific">Diploscapter pachys</name>
    <dbReference type="NCBI Taxonomy" id="2018661"/>
    <lineage>
        <taxon>Eukaryota</taxon>
        <taxon>Metazoa</taxon>
        <taxon>Ecdysozoa</taxon>
        <taxon>Nematoda</taxon>
        <taxon>Chromadorea</taxon>
        <taxon>Rhabditida</taxon>
        <taxon>Rhabditina</taxon>
        <taxon>Rhabditomorpha</taxon>
        <taxon>Rhabditoidea</taxon>
        <taxon>Rhabditidae</taxon>
        <taxon>Diploscapter</taxon>
    </lineage>
</organism>
<comment type="subcellular location">
    <subcellularLocation>
        <location evidence="1">Membrane</location>
        <topology evidence="1">Single-pass type II membrane protein</topology>
    </subcellularLocation>
</comment>
<keyword evidence="3" id="KW-0812">Transmembrane</keyword>
<dbReference type="PANTHER" id="PTHR23033:SF12">
    <property type="entry name" value="GLYCOPROTEIN-N-ACETYLGALACTOSAMINE 3-BETA-GALACTOSYLTRANSFERASE 1-RELATED"/>
    <property type="match status" value="1"/>
</dbReference>
<evidence type="ECO:0000256" key="2">
    <source>
        <dbReference type="ARBA" id="ARBA00006462"/>
    </source>
</evidence>
<gene>
    <name evidence="7" type="ORF">WR25_03482</name>
</gene>
<reference evidence="7 8" key="1">
    <citation type="journal article" date="2017" name="Curr. Biol.">
        <title>Genome architecture and evolution of a unichromosomal asexual nematode.</title>
        <authorList>
            <person name="Fradin H."/>
            <person name="Zegar C."/>
            <person name="Gutwein M."/>
            <person name="Lucas J."/>
            <person name="Kovtun M."/>
            <person name="Corcoran D."/>
            <person name="Baugh L.R."/>
            <person name="Kiontke K."/>
            <person name="Gunsalus K."/>
            <person name="Fitch D.H."/>
            <person name="Piano F."/>
        </authorList>
    </citation>
    <scope>NUCLEOTIDE SEQUENCE [LARGE SCALE GENOMIC DNA]</scope>
    <source>
        <strain evidence="7">PF1309</strain>
    </source>
</reference>
<dbReference type="AlphaFoldDB" id="A0A2A2LLZ9"/>
<protein>
    <recommendedName>
        <fullName evidence="9">Hexosyltransferase</fullName>
    </recommendedName>
</protein>
<dbReference type="Proteomes" id="UP000218231">
    <property type="component" value="Unassembled WGS sequence"/>
</dbReference>
<dbReference type="Gene3D" id="3.90.550.50">
    <property type="match status" value="1"/>
</dbReference>
<dbReference type="InterPro" id="IPR026050">
    <property type="entry name" value="C1GALT1/C1GALT1_chp1"/>
</dbReference>
<dbReference type="STRING" id="2018661.A0A2A2LLZ9"/>
<dbReference type="EMBL" id="LIAE01006610">
    <property type="protein sequence ID" value="PAV87017.1"/>
    <property type="molecule type" value="Genomic_DNA"/>
</dbReference>
<evidence type="ECO:0000313" key="7">
    <source>
        <dbReference type="EMBL" id="PAV87017.1"/>
    </source>
</evidence>
<evidence type="ECO:0000256" key="1">
    <source>
        <dbReference type="ARBA" id="ARBA00004606"/>
    </source>
</evidence>
<evidence type="ECO:0000256" key="4">
    <source>
        <dbReference type="ARBA" id="ARBA00022968"/>
    </source>
</evidence>
<accession>A0A2A2LLZ9</accession>
<keyword evidence="6" id="KW-0472">Membrane</keyword>
<keyword evidence="4" id="KW-0735">Signal-anchor</keyword>
<evidence type="ECO:0008006" key="9">
    <source>
        <dbReference type="Google" id="ProtNLM"/>
    </source>
</evidence>